<sequence length="913" mass="100834">MVAASHRTPSLRQKQPHNPHKGRKIVRGEQLKRNSACLSCRKRRIKCDAAKPHCASCVRSQQYLDRTQPNEHHAIECHYDNESDGSADDGHSERLSPGTGAETAEEDAPGNPPVIVEPQRQNSEPVADTGRQSTDLTNKEAVDLRGAQISTSRAYFHQFFDGPSPMVNPDPRYQSPLSHQPLQYQTPLQPPHQSPLDNLVWRYNELQTLGAPLMPSAIPDPYQQTQNPLPYYPPSTNMSLAPETTLPSMATSPGDDDLVDALAPLERRPSRAATVADEINEEAGDMDQLLMWSGWPSSLPSPTLVNHLVEIFFKKVPTVSRIIHRDSFMARLSHAPTHPDFPHLALIHALCAIASRHSAAVHTRTVQENLLQKTQDAKKGNPGRGEPADPANEDCFSEQQAIYASRAMSSLHHVSGRGLFDVLQATILMCHWGQSDSRWMDCWASVGLSTRLAICLGLLNDDLPGMSLASLQQSILPPAKTDAEREERRAVLWYLMYYDTTGSASSGWPGTLPNDEITARLPAGRVDFDRGDSIPENPQSYISPDIYHNHPVPDSFVMLLKGNMLLYRASKMIRKCRSMRTEERAMARDMEEFKAIERDLATLSLTWPSSLRDPIQYMQGNIKTIDSDLISAHLVPHIVAIHLHEPFADVKDSNCTSAARLLSEARACLNIVFLIIGSNADITYMVAPITSSMYQLTLVSYLYSAIKALILFYHHALESADEQAASTFHSEITIFKNVFDWLSLRHSMVLHHLAVINTILASIERETLGHPVVDGDFSDLRSPNSQSSPFTSTASIPRSSNSYHTAGYSASFEMPTTIPVLHPDMVMAHGLQDALRAEGESPDSGSGERRGMGRSGLVHGILDQTRGFVNTKAPDGDLPDIEIGVGMGVGMGEDDVGDPSSWLDWQNVVTLDP</sequence>
<dbReference type="InterPro" id="IPR007219">
    <property type="entry name" value="XnlR_reg_dom"/>
</dbReference>
<dbReference type="SUPFAM" id="SSF57701">
    <property type="entry name" value="Zn2/Cys6 DNA-binding domain"/>
    <property type="match status" value="1"/>
</dbReference>
<dbReference type="EMBL" id="NIDF01000018">
    <property type="protein sequence ID" value="TYJ56912.1"/>
    <property type="molecule type" value="Genomic_DNA"/>
</dbReference>
<dbReference type="AlphaFoldDB" id="A0A5D3B1F0"/>
<name>A0A5D3B1F0_9TREE</name>
<dbReference type="PANTHER" id="PTHR47338:SF29">
    <property type="entry name" value="ZN(2)-C6 FUNGAL-TYPE DOMAIN-CONTAINING PROTEIN"/>
    <property type="match status" value="1"/>
</dbReference>
<dbReference type="Pfam" id="PF00172">
    <property type="entry name" value="Zn_clus"/>
    <property type="match status" value="1"/>
</dbReference>
<dbReference type="GO" id="GO:0003677">
    <property type="term" value="F:DNA binding"/>
    <property type="evidence" value="ECO:0007669"/>
    <property type="project" value="InterPro"/>
</dbReference>
<evidence type="ECO:0000256" key="6">
    <source>
        <dbReference type="SAM" id="MobiDB-lite"/>
    </source>
</evidence>
<dbReference type="GO" id="GO:0000981">
    <property type="term" value="F:DNA-binding transcription factor activity, RNA polymerase II-specific"/>
    <property type="evidence" value="ECO:0007669"/>
    <property type="project" value="InterPro"/>
</dbReference>
<evidence type="ECO:0000259" key="7">
    <source>
        <dbReference type="PROSITE" id="PS50048"/>
    </source>
</evidence>
<proteinExistence type="predicted"/>
<dbReference type="InterPro" id="IPR050815">
    <property type="entry name" value="TF_fung"/>
</dbReference>
<dbReference type="PANTHER" id="PTHR47338">
    <property type="entry name" value="ZN(II)2CYS6 TRANSCRIPTION FACTOR (EUROFUNG)-RELATED"/>
    <property type="match status" value="1"/>
</dbReference>
<keyword evidence="9" id="KW-1185">Reference proteome</keyword>
<dbReference type="InterPro" id="IPR036864">
    <property type="entry name" value="Zn2-C6_fun-type_DNA-bd_sf"/>
</dbReference>
<feature type="region of interest" description="Disordered" evidence="6">
    <location>
        <begin position="80"/>
        <end position="141"/>
    </location>
</feature>
<evidence type="ECO:0000256" key="1">
    <source>
        <dbReference type="ARBA" id="ARBA00004123"/>
    </source>
</evidence>
<accession>A0A5D3B1F0</accession>
<feature type="region of interest" description="Disordered" evidence="6">
    <location>
        <begin position="1"/>
        <end position="28"/>
    </location>
</feature>
<comment type="caution">
    <text evidence="8">The sequence shown here is derived from an EMBL/GenBank/DDBJ whole genome shotgun (WGS) entry which is preliminary data.</text>
</comment>
<evidence type="ECO:0000256" key="3">
    <source>
        <dbReference type="ARBA" id="ARBA00023015"/>
    </source>
</evidence>
<keyword evidence="5" id="KW-0539">Nucleus</keyword>
<keyword evidence="2" id="KW-0479">Metal-binding</keyword>
<evidence type="ECO:0000256" key="2">
    <source>
        <dbReference type="ARBA" id="ARBA00022723"/>
    </source>
</evidence>
<feature type="compositionally biased region" description="Polar residues" evidence="6">
    <location>
        <begin position="781"/>
        <end position="800"/>
    </location>
</feature>
<organism evidence="8 9">
    <name type="scientific">Cryptococcus floricola</name>
    <dbReference type="NCBI Taxonomy" id="2591691"/>
    <lineage>
        <taxon>Eukaryota</taxon>
        <taxon>Fungi</taxon>
        <taxon>Dikarya</taxon>
        <taxon>Basidiomycota</taxon>
        <taxon>Agaricomycotina</taxon>
        <taxon>Tremellomycetes</taxon>
        <taxon>Tremellales</taxon>
        <taxon>Cryptococcaceae</taxon>
        <taxon>Cryptococcus</taxon>
    </lineage>
</organism>
<dbReference type="PROSITE" id="PS50048">
    <property type="entry name" value="ZN2_CY6_FUNGAL_2"/>
    <property type="match status" value="1"/>
</dbReference>
<keyword evidence="3" id="KW-0805">Transcription regulation</keyword>
<feature type="compositionally biased region" description="Polar residues" evidence="6">
    <location>
        <begin position="119"/>
        <end position="136"/>
    </location>
</feature>
<feature type="region of interest" description="Disordered" evidence="6">
    <location>
        <begin position="779"/>
        <end position="800"/>
    </location>
</feature>
<dbReference type="Proteomes" id="UP000322245">
    <property type="component" value="Unassembled WGS sequence"/>
</dbReference>
<dbReference type="SMART" id="SM00906">
    <property type="entry name" value="Fungal_trans"/>
    <property type="match status" value="1"/>
</dbReference>
<gene>
    <name evidence="8" type="ORF">B9479_002357</name>
</gene>
<evidence type="ECO:0000256" key="4">
    <source>
        <dbReference type="ARBA" id="ARBA00023163"/>
    </source>
</evidence>
<dbReference type="GO" id="GO:0006351">
    <property type="term" value="P:DNA-templated transcription"/>
    <property type="evidence" value="ECO:0007669"/>
    <property type="project" value="InterPro"/>
</dbReference>
<feature type="region of interest" description="Disordered" evidence="6">
    <location>
        <begin position="372"/>
        <end position="392"/>
    </location>
</feature>
<dbReference type="GO" id="GO:0008270">
    <property type="term" value="F:zinc ion binding"/>
    <property type="evidence" value="ECO:0007669"/>
    <property type="project" value="InterPro"/>
</dbReference>
<comment type="subcellular location">
    <subcellularLocation>
        <location evidence="1">Nucleus</location>
    </subcellularLocation>
</comment>
<dbReference type="CDD" id="cd00067">
    <property type="entry name" value="GAL4"/>
    <property type="match status" value="1"/>
</dbReference>
<evidence type="ECO:0000313" key="8">
    <source>
        <dbReference type="EMBL" id="TYJ56912.1"/>
    </source>
</evidence>
<feature type="domain" description="Zn(2)-C6 fungal-type" evidence="7">
    <location>
        <begin position="36"/>
        <end position="79"/>
    </location>
</feature>
<keyword evidence="4" id="KW-0804">Transcription</keyword>
<dbReference type="InterPro" id="IPR001138">
    <property type="entry name" value="Zn2Cys6_DnaBD"/>
</dbReference>
<evidence type="ECO:0000256" key="5">
    <source>
        <dbReference type="ARBA" id="ARBA00023242"/>
    </source>
</evidence>
<dbReference type="SMART" id="SM00066">
    <property type="entry name" value="GAL4"/>
    <property type="match status" value="1"/>
</dbReference>
<dbReference type="Pfam" id="PF04082">
    <property type="entry name" value="Fungal_trans"/>
    <property type="match status" value="1"/>
</dbReference>
<dbReference type="CDD" id="cd12148">
    <property type="entry name" value="fungal_TF_MHR"/>
    <property type="match status" value="1"/>
</dbReference>
<dbReference type="Gene3D" id="4.10.240.10">
    <property type="entry name" value="Zn(2)-C6 fungal-type DNA-binding domain"/>
    <property type="match status" value="1"/>
</dbReference>
<protein>
    <recommendedName>
        <fullName evidence="7">Zn(2)-C6 fungal-type domain-containing protein</fullName>
    </recommendedName>
</protein>
<feature type="compositionally biased region" description="Basic residues" evidence="6">
    <location>
        <begin position="14"/>
        <end position="25"/>
    </location>
</feature>
<reference evidence="8 9" key="1">
    <citation type="submission" date="2017-05" db="EMBL/GenBank/DDBJ databases">
        <title>The Genome Sequence of Tsuchiyaea wingfieldii DSM 27421.</title>
        <authorList>
            <person name="Cuomo C."/>
            <person name="Passer A."/>
            <person name="Billmyre B."/>
            <person name="Heitman J."/>
        </authorList>
    </citation>
    <scope>NUCLEOTIDE SEQUENCE [LARGE SCALE GENOMIC DNA]</scope>
    <source>
        <strain evidence="8 9">DSM 27421</strain>
    </source>
</reference>
<dbReference type="GO" id="GO:0005634">
    <property type="term" value="C:nucleus"/>
    <property type="evidence" value="ECO:0007669"/>
    <property type="project" value="UniProtKB-SubCell"/>
</dbReference>
<evidence type="ECO:0000313" key="9">
    <source>
        <dbReference type="Proteomes" id="UP000322245"/>
    </source>
</evidence>